<dbReference type="SUPFAM" id="SSF55073">
    <property type="entry name" value="Nucleotide cyclase"/>
    <property type="match status" value="1"/>
</dbReference>
<keyword evidence="1" id="KW-0472">Membrane</keyword>
<evidence type="ECO:0000313" key="4">
    <source>
        <dbReference type="Proteomes" id="UP000237640"/>
    </source>
</evidence>
<dbReference type="InterPro" id="IPR029787">
    <property type="entry name" value="Nucleotide_cyclase"/>
</dbReference>
<evidence type="ECO:0000256" key="1">
    <source>
        <dbReference type="SAM" id="Phobius"/>
    </source>
</evidence>
<dbReference type="Proteomes" id="UP000237640">
    <property type="component" value="Unassembled WGS sequence"/>
</dbReference>
<dbReference type="CDD" id="cd07302">
    <property type="entry name" value="CHD"/>
    <property type="match status" value="1"/>
</dbReference>
<dbReference type="EMBL" id="PVYX01000001">
    <property type="protein sequence ID" value="PRX56042.1"/>
    <property type="molecule type" value="Genomic_DNA"/>
</dbReference>
<dbReference type="Gene3D" id="3.30.70.1230">
    <property type="entry name" value="Nucleotide cyclase"/>
    <property type="match status" value="1"/>
</dbReference>
<comment type="caution">
    <text evidence="3">The sequence shown here is derived from an EMBL/GenBank/DDBJ whole genome shotgun (WGS) entry which is preliminary data.</text>
</comment>
<dbReference type="InterPro" id="IPR050697">
    <property type="entry name" value="Adenylyl/Guanylyl_Cyclase_3/4"/>
</dbReference>
<reference evidence="3 4" key="1">
    <citation type="submission" date="2018-03" db="EMBL/GenBank/DDBJ databases">
        <title>Genomic Encyclopedia of Archaeal and Bacterial Type Strains, Phase II (KMG-II): from individual species to whole genera.</title>
        <authorList>
            <person name="Goeker M."/>
        </authorList>
    </citation>
    <scope>NUCLEOTIDE SEQUENCE [LARGE SCALE GENOMIC DNA]</scope>
    <source>
        <strain evidence="3 4">DSM 25027</strain>
    </source>
</reference>
<accession>A0A2T0MEQ1</accession>
<dbReference type="GO" id="GO:0004016">
    <property type="term" value="F:adenylate cyclase activity"/>
    <property type="evidence" value="ECO:0007669"/>
    <property type="project" value="UniProtKB-ARBA"/>
</dbReference>
<keyword evidence="1" id="KW-1133">Transmembrane helix</keyword>
<feature type="domain" description="Guanylate cyclase" evidence="2">
    <location>
        <begin position="281"/>
        <end position="316"/>
    </location>
</feature>
<gene>
    <name evidence="3" type="ORF">CLV81_0030</name>
</gene>
<name>A0A2T0MEQ1_9FLAO</name>
<dbReference type="PANTHER" id="PTHR43081:SF1">
    <property type="entry name" value="ADENYLATE CYCLASE, TERMINAL-DIFFERENTIATION SPECIFIC"/>
    <property type="match status" value="1"/>
</dbReference>
<dbReference type="GO" id="GO:0009190">
    <property type="term" value="P:cyclic nucleotide biosynthetic process"/>
    <property type="evidence" value="ECO:0007669"/>
    <property type="project" value="InterPro"/>
</dbReference>
<dbReference type="PROSITE" id="PS50125">
    <property type="entry name" value="GUANYLATE_CYCLASE_2"/>
    <property type="match status" value="1"/>
</dbReference>
<dbReference type="OrthoDB" id="9768499at2"/>
<keyword evidence="4" id="KW-1185">Reference proteome</keyword>
<sequence>MFKKEEDLFEKDNFDSMGLSDNKRRRWRIIQFYCIGWTLAFVFLSIVRGIGTEELGKLKFDFVSSLYIAFTIGPLMGLVSGAAQILTEERIYKRISIRKLLLIRFLFTILFTLALVVFAYGAYQLYFGTSLDIFSFAMDKGSGAIYFYVFSVDLMLSVLRQVNLMLGEGNLYKLFLGKFYTPNEEKRVFMFLDLQSSTELAERLGHIKYSMLVQDCFNDLGTAIPDKAQIYQYVGDEAVLTWEFNEGIKDQNCLKAFYSFKKLIAEKEQFYLNNYGCVPFFKAGVHNGIVTVTEVGKYKKEIAYHGDTINTAARIQGKCNELGSELLLSESLKEELNSTEYHFQTMGDIPLKGKKGKVAIYAVKTMEKQPHAIA</sequence>
<dbReference type="RefSeq" id="WP_106143062.1">
    <property type="nucleotide sequence ID" value="NZ_PVYX01000001.1"/>
</dbReference>
<dbReference type="PANTHER" id="PTHR43081">
    <property type="entry name" value="ADENYLATE CYCLASE, TERMINAL-DIFFERENTIATION SPECIFIC-RELATED"/>
    <property type="match status" value="1"/>
</dbReference>
<organism evidence="3 4">
    <name type="scientific">Flagellimonas meridianipacifica</name>
    <dbReference type="NCBI Taxonomy" id="1080225"/>
    <lineage>
        <taxon>Bacteria</taxon>
        <taxon>Pseudomonadati</taxon>
        <taxon>Bacteroidota</taxon>
        <taxon>Flavobacteriia</taxon>
        <taxon>Flavobacteriales</taxon>
        <taxon>Flavobacteriaceae</taxon>
        <taxon>Flagellimonas</taxon>
    </lineage>
</organism>
<feature type="transmembrane region" description="Helical" evidence="1">
    <location>
        <begin position="62"/>
        <end position="80"/>
    </location>
</feature>
<evidence type="ECO:0000313" key="3">
    <source>
        <dbReference type="EMBL" id="PRX56042.1"/>
    </source>
</evidence>
<feature type="transmembrane region" description="Helical" evidence="1">
    <location>
        <begin position="143"/>
        <end position="159"/>
    </location>
</feature>
<dbReference type="Pfam" id="PF00211">
    <property type="entry name" value="Guanylate_cyc"/>
    <property type="match status" value="1"/>
</dbReference>
<proteinExistence type="predicted"/>
<dbReference type="AlphaFoldDB" id="A0A2T0MEQ1"/>
<keyword evidence="1" id="KW-0812">Transmembrane</keyword>
<feature type="transmembrane region" description="Helical" evidence="1">
    <location>
        <begin position="101"/>
        <end position="123"/>
    </location>
</feature>
<evidence type="ECO:0000259" key="2">
    <source>
        <dbReference type="PROSITE" id="PS50125"/>
    </source>
</evidence>
<feature type="transmembrane region" description="Helical" evidence="1">
    <location>
        <begin position="30"/>
        <end position="50"/>
    </location>
</feature>
<dbReference type="InterPro" id="IPR001054">
    <property type="entry name" value="A/G_cyclase"/>
</dbReference>
<protein>
    <submittedName>
        <fullName evidence="3">Adenylate cyclase</fullName>
    </submittedName>
</protein>
<dbReference type="GO" id="GO:0035556">
    <property type="term" value="P:intracellular signal transduction"/>
    <property type="evidence" value="ECO:0007669"/>
    <property type="project" value="InterPro"/>
</dbReference>